<comment type="caution">
    <text evidence="6">The sequence shown here is derived from an EMBL/GenBank/DDBJ whole genome shotgun (WGS) entry which is preliminary data.</text>
</comment>
<keyword evidence="4" id="KW-0812">Transmembrane</keyword>
<dbReference type="GO" id="GO:0006298">
    <property type="term" value="P:mismatch repair"/>
    <property type="evidence" value="ECO:0007669"/>
    <property type="project" value="InterPro"/>
</dbReference>
<evidence type="ECO:0000313" key="6">
    <source>
        <dbReference type="EMBL" id="RXS94573.1"/>
    </source>
</evidence>
<evidence type="ECO:0000313" key="7">
    <source>
        <dbReference type="Proteomes" id="UP000290253"/>
    </source>
</evidence>
<dbReference type="InterPro" id="IPR000432">
    <property type="entry name" value="DNA_mismatch_repair_MutS_C"/>
</dbReference>
<proteinExistence type="predicted"/>
<dbReference type="Gene3D" id="1.10.1420.10">
    <property type="match status" value="1"/>
</dbReference>
<dbReference type="PANTHER" id="PTHR11361">
    <property type="entry name" value="DNA MISMATCH REPAIR PROTEIN MUTS FAMILY MEMBER"/>
    <property type="match status" value="1"/>
</dbReference>
<dbReference type="OrthoDB" id="9802448at2"/>
<organism evidence="6 7">
    <name type="scientific">Silvibacterium dinghuense</name>
    <dbReference type="NCBI Taxonomy" id="1560006"/>
    <lineage>
        <taxon>Bacteria</taxon>
        <taxon>Pseudomonadati</taxon>
        <taxon>Acidobacteriota</taxon>
        <taxon>Terriglobia</taxon>
        <taxon>Terriglobales</taxon>
        <taxon>Acidobacteriaceae</taxon>
        <taxon>Silvibacterium</taxon>
    </lineage>
</organism>
<dbReference type="SUPFAM" id="SSF52540">
    <property type="entry name" value="P-loop containing nucleoside triphosphate hydrolases"/>
    <property type="match status" value="1"/>
</dbReference>
<gene>
    <name evidence="6" type="ORF">ESZ00_16050</name>
</gene>
<keyword evidence="7" id="KW-1185">Reference proteome</keyword>
<dbReference type="Gene3D" id="3.40.50.300">
    <property type="entry name" value="P-loop containing nucleotide triphosphate hydrolases"/>
    <property type="match status" value="1"/>
</dbReference>
<evidence type="ECO:0000259" key="5">
    <source>
        <dbReference type="SMART" id="SM00534"/>
    </source>
</evidence>
<dbReference type="InterPro" id="IPR036187">
    <property type="entry name" value="DNA_mismatch_repair_MutS_sf"/>
</dbReference>
<feature type="transmembrane region" description="Helical" evidence="4">
    <location>
        <begin position="54"/>
        <end position="71"/>
    </location>
</feature>
<name>A0A4Q1SC74_9BACT</name>
<dbReference type="Pfam" id="PF00488">
    <property type="entry name" value="MutS_V"/>
    <property type="match status" value="1"/>
</dbReference>
<keyword evidence="4" id="KW-0472">Membrane</keyword>
<dbReference type="GO" id="GO:0140664">
    <property type="term" value="F:ATP-dependent DNA damage sensor activity"/>
    <property type="evidence" value="ECO:0007669"/>
    <property type="project" value="InterPro"/>
</dbReference>
<evidence type="ECO:0000256" key="2">
    <source>
        <dbReference type="ARBA" id="ARBA00022840"/>
    </source>
</evidence>
<feature type="transmembrane region" description="Helical" evidence="4">
    <location>
        <begin position="29"/>
        <end position="48"/>
    </location>
</feature>
<keyword evidence="1" id="KW-0547">Nucleotide-binding</keyword>
<feature type="domain" description="DNA mismatch repair proteins mutS family" evidence="5">
    <location>
        <begin position="425"/>
        <end position="601"/>
    </location>
</feature>
<feature type="transmembrane region" description="Helical" evidence="4">
    <location>
        <begin position="212"/>
        <end position="233"/>
    </location>
</feature>
<sequence>MSEPQSSYRARIDALATASTGLKSRDRSFVTAKIITGIILLALAIWLMKYQPAHIAWILLPAACFVALAIAHERVLRRLRQHTRLAAYYERGMARIENRWATEASTDSITNGLQFLDPHHPYARDLDLFGPGSLFQLLSTARTAPGEETLAAWLQQPAPISEITLRQQAIRELAPQLDLRETLVLAGEEAKGKLHPDALIAWAEAPSPFRRAALRTLFLGLDAAWVASLLAWWQWRWPAPALALSLINIGVSYKFRERMLKAASGVEGAQHDLALLAAILAPIERHTFAAGKLHQLQSRLTCSGICASKAIADLTRRLAWLESNDNWFVKLLNLFCFWTPLCTLAIDAWRARFGPSVRDWLAVAGEMEALTSLAVYTYEHPTDIFPTLIAPDTPRIEAEDLAHPLLARDKAIGNDLALSSASNGLQLIVVSGPNMAGKSTFMRALGLNIVLAQAGAPVFAKRLALSPLQVAASICVLDSLQGGLSRFYAEISRLKQIDDLARAPMPVLFLLDELLSGTNSHDRRTGTERFVRGLLTRGAVGLVTTHDLALAEIAEQIGPHAANYHFADTFDDGKLHFDYKLTPGIVQTANALLLMRSIGLEV</sequence>
<dbReference type="SUPFAM" id="SSF48334">
    <property type="entry name" value="DNA repair protein MutS, domain III"/>
    <property type="match status" value="1"/>
</dbReference>
<reference evidence="6 7" key="1">
    <citation type="journal article" date="2016" name="Int. J. Syst. Evol. Microbiol.">
        <title>Acidipila dinghuensis sp. nov., an acidobacterium isolated from forest soil.</title>
        <authorList>
            <person name="Jiang Y.W."/>
            <person name="Wang J."/>
            <person name="Chen M.H."/>
            <person name="Lv Y.Y."/>
            <person name="Qiu L.H."/>
        </authorList>
    </citation>
    <scope>NUCLEOTIDE SEQUENCE [LARGE SCALE GENOMIC DNA]</scope>
    <source>
        <strain evidence="6 7">DHOF10</strain>
    </source>
</reference>
<keyword evidence="2" id="KW-0067">ATP-binding</keyword>
<accession>A0A4Q1SC74</accession>
<dbReference type="EMBL" id="SDMK01000003">
    <property type="protein sequence ID" value="RXS94573.1"/>
    <property type="molecule type" value="Genomic_DNA"/>
</dbReference>
<dbReference type="GO" id="GO:0005829">
    <property type="term" value="C:cytosol"/>
    <property type="evidence" value="ECO:0007669"/>
    <property type="project" value="TreeGrafter"/>
</dbReference>
<evidence type="ECO:0000256" key="4">
    <source>
        <dbReference type="SAM" id="Phobius"/>
    </source>
</evidence>
<dbReference type="RefSeq" id="WP_129209310.1">
    <property type="nucleotide sequence ID" value="NZ_BMGU01000005.1"/>
</dbReference>
<keyword evidence="3" id="KW-0238">DNA-binding</keyword>
<dbReference type="Proteomes" id="UP000290253">
    <property type="component" value="Unassembled WGS sequence"/>
</dbReference>
<dbReference type="GO" id="GO:0005524">
    <property type="term" value="F:ATP binding"/>
    <property type="evidence" value="ECO:0007669"/>
    <property type="project" value="UniProtKB-KW"/>
</dbReference>
<dbReference type="PANTHER" id="PTHR11361:SF99">
    <property type="entry name" value="DNA MISMATCH REPAIR PROTEIN"/>
    <property type="match status" value="1"/>
</dbReference>
<evidence type="ECO:0000256" key="3">
    <source>
        <dbReference type="ARBA" id="ARBA00023125"/>
    </source>
</evidence>
<protein>
    <submittedName>
        <fullName evidence="6">DNA mismatch repair protein MutS</fullName>
    </submittedName>
</protein>
<dbReference type="SMART" id="SM00534">
    <property type="entry name" value="MUTSac"/>
    <property type="match status" value="1"/>
</dbReference>
<evidence type="ECO:0000256" key="1">
    <source>
        <dbReference type="ARBA" id="ARBA00022741"/>
    </source>
</evidence>
<dbReference type="GO" id="GO:0030983">
    <property type="term" value="F:mismatched DNA binding"/>
    <property type="evidence" value="ECO:0007669"/>
    <property type="project" value="InterPro"/>
</dbReference>
<dbReference type="InterPro" id="IPR045076">
    <property type="entry name" value="MutS"/>
</dbReference>
<dbReference type="AlphaFoldDB" id="A0A4Q1SC74"/>
<dbReference type="InterPro" id="IPR027417">
    <property type="entry name" value="P-loop_NTPase"/>
</dbReference>
<keyword evidence="4" id="KW-1133">Transmembrane helix</keyword>